<keyword evidence="3" id="KW-0645">Protease</keyword>
<dbReference type="Pfam" id="PF04389">
    <property type="entry name" value="Peptidase_M28"/>
    <property type="match status" value="1"/>
</dbReference>
<dbReference type="GO" id="GO:0016603">
    <property type="term" value="F:glutaminyl-peptide cyclotransferase activity"/>
    <property type="evidence" value="ECO:0007669"/>
    <property type="project" value="InterPro"/>
</dbReference>
<keyword evidence="5" id="KW-0732">Signal</keyword>
<dbReference type="InterPro" id="IPR040234">
    <property type="entry name" value="QC/QCL"/>
</dbReference>
<evidence type="ECO:0000256" key="1">
    <source>
        <dbReference type="ARBA" id="ARBA00022679"/>
    </source>
</evidence>
<dbReference type="PANTHER" id="PTHR12283:SF6">
    <property type="entry name" value="GLUTAMINYL-PEPTIDE CYCLOTRANSFERASE-RELATED"/>
    <property type="match status" value="1"/>
</dbReference>
<evidence type="ECO:0000259" key="6">
    <source>
        <dbReference type="Pfam" id="PF04389"/>
    </source>
</evidence>
<sequence>MDNDKKTNRRQQRGAKKRNGFLLLPTILTLLVSSTICTDAFTAEAKAFQISSVMDIEMITSWEPSDPTRFNPYTGSLLAPLMIPRVSGTANNTRVQNFILDFFAKLNATSLAETTITPEEDNQDNHNQPIGKRTVSKRFEANVQEKEKLFRRAPGTTGTGWHVELDQFVDKTPFGEKTFTNMIFTKNPKAENRLVFAAHFDSKYFPPTNKPSGQWNGGDDTLPFVAATDSAAPCAILLDLAASLDRALDQPGRDDQDTTLQLIFFDGEEAFGEWRADDSLYGSRHLAEKWEKQRITRTRIATGRNGGSTSNNLEGIELFVLLDLLGVENPRVPSYFGATHWAHEHSLAIEQRLWDAKLHGGQVLARRKEGRSEERADEDEDDMDQLETDEPMASFFTQQPSWGGIDDDHRPFMQRGVPIFHVIPTPFPHVWHKLEDDATVISPEVVEGWANIFRTFAVEYLQLLKAKPIHRRDEL</sequence>
<dbReference type="CDD" id="cd03880">
    <property type="entry name" value="M28_QC_like"/>
    <property type="match status" value="1"/>
</dbReference>
<dbReference type="EMBL" id="JAAAXW010000314">
    <property type="protein sequence ID" value="KAF9538342.1"/>
    <property type="molecule type" value="Genomic_DNA"/>
</dbReference>
<evidence type="ECO:0000313" key="7">
    <source>
        <dbReference type="EMBL" id="KAF9538342.1"/>
    </source>
</evidence>
<dbReference type="Gene3D" id="3.40.630.10">
    <property type="entry name" value="Zn peptidases"/>
    <property type="match status" value="1"/>
</dbReference>
<dbReference type="Proteomes" id="UP000723463">
    <property type="component" value="Unassembled WGS sequence"/>
</dbReference>
<keyword evidence="8" id="KW-1185">Reference proteome</keyword>
<comment type="similarity">
    <text evidence="3">Belongs to the peptidase M28 family.</text>
</comment>
<keyword evidence="1" id="KW-0808">Transferase</keyword>
<evidence type="ECO:0000256" key="5">
    <source>
        <dbReference type="SAM" id="SignalP"/>
    </source>
</evidence>
<name>A0A9P6EZ37_9FUNG</name>
<organism evidence="7 8">
    <name type="scientific">Mortierella hygrophila</name>
    <dbReference type="NCBI Taxonomy" id="979708"/>
    <lineage>
        <taxon>Eukaryota</taxon>
        <taxon>Fungi</taxon>
        <taxon>Fungi incertae sedis</taxon>
        <taxon>Mucoromycota</taxon>
        <taxon>Mortierellomycotina</taxon>
        <taxon>Mortierellomycetes</taxon>
        <taxon>Mortierellales</taxon>
        <taxon>Mortierellaceae</taxon>
        <taxon>Mortierella</taxon>
    </lineage>
</organism>
<proteinExistence type="inferred from homology"/>
<dbReference type="GO" id="GO:0006508">
    <property type="term" value="P:proteolysis"/>
    <property type="evidence" value="ECO:0007669"/>
    <property type="project" value="UniProtKB-KW"/>
</dbReference>
<dbReference type="InterPro" id="IPR007484">
    <property type="entry name" value="Peptidase_M28"/>
</dbReference>
<evidence type="ECO:0000256" key="4">
    <source>
        <dbReference type="SAM" id="MobiDB-lite"/>
    </source>
</evidence>
<evidence type="ECO:0000256" key="3">
    <source>
        <dbReference type="RuleBase" id="RU361240"/>
    </source>
</evidence>
<dbReference type="InterPro" id="IPR037457">
    <property type="entry name" value="M28_QC"/>
</dbReference>
<reference evidence="7" key="1">
    <citation type="journal article" date="2020" name="Fungal Divers.">
        <title>Resolving the Mortierellaceae phylogeny through synthesis of multi-gene phylogenetics and phylogenomics.</title>
        <authorList>
            <person name="Vandepol N."/>
            <person name="Liber J."/>
            <person name="Desiro A."/>
            <person name="Na H."/>
            <person name="Kennedy M."/>
            <person name="Barry K."/>
            <person name="Grigoriev I.V."/>
            <person name="Miller A.N."/>
            <person name="O'Donnell K."/>
            <person name="Stajich J.E."/>
            <person name="Bonito G."/>
        </authorList>
    </citation>
    <scope>NUCLEOTIDE SEQUENCE</scope>
    <source>
        <strain evidence="7">NRRL 2591</strain>
    </source>
</reference>
<keyword evidence="3" id="KW-0378">Hydrolase</keyword>
<evidence type="ECO:0000313" key="8">
    <source>
        <dbReference type="Proteomes" id="UP000723463"/>
    </source>
</evidence>
<feature type="compositionally biased region" description="Acidic residues" evidence="4">
    <location>
        <begin position="375"/>
        <end position="385"/>
    </location>
</feature>
<evidence type="ECO:0000256" key="2">
    <source>
        <dbReference type="ARBA" id="ARBA00023315"/>
    </source>
</evidence>
<accession>A0A9P6EZ37</accession>
<feature type="region of interest" description="Disordered" evidence="4">
    <location>
        <begin position="365"/>
        <end position="385"/>
    </location>
</feature>
<keyword evidence="3" id="KW-0479">Metal-binding</keyword>
<feature type="domain" description="Peptidase M28" evidence="6">
    <location>
        <begin position="181"/>
        <end position="456"/>
    </location>
</feature>
<dbReference type="SUPFAM" id="SSF53187">
    <property type="entry name" value="Zn-dependent exopeptidases"/>
    <property type="match status" value="1"/>
</dbReference>
<dbReference type="EC" id="3.4.-.-" evidence="3"/>
<dbReference type="PANTHER" id="PTHR12283">
    <property type="entry name" value="GLUTAMINYL-PEPTIDE CYCLOTRANSFERASE"/>
    <property type="match status" value="1"/>
</dbReference>
<dbReference type="GO" id="GO:0008270">
    <property type="term" value="F:zinc ion binding"/>
    <property type="evidence" value="ECO:0007669"/>
    <property type="project" value="TreeGrafter"/>
</dbReference>
<keyword evidence="3" id="KW-0862">Zinc</keyword>
<protein>
    <recommendedName>
        <fullName evidence="3">Peptide hydrolase</fullName>
        <ecNumber evidence="3">3.4.-.-</ecNumber>
    </recommendedName>
</protein>
<gene>
    <name evidence="7" type="ORF">EC957_006901</name>
</gene>
<feature type="chain" id="PRO_5040232267" description="Peptide hydrolase" evidence="5">
    <location>
        <begin position="38"/>
        <end position="475"/>
    </location>
</feature>
<feature type="signal peptide" evidence="5">
    <location>
        <begin position="1"/>
        <end position="37"/>
    </location>
</feature>
<comment type="caution">
    <text evidence="7">The sequence shown here is derived from an EMBL/GenBank/DDBJ whole genome shotgun (WGS) entry which is preliminary data.</text>
</comment>
<dbReference type="GO" id="GO:0008233">
    <property type="term" value="F:peptidase activity"/>
    <property type="evidence" value="ECO:0007669"/>
    <property type="project" value="UniProtKB-KW"/>
</dbReference>
<keyword evidence="2" id="KW-0012">Acyltransferase</keyword>
<dbReference type="AlphaFoldDB" id="A0A9P6EZ37"/>